<dbReference type="Proteomes" id="UP000285301">
    <property type="component" value="Unassembled WGS sequence"/>
</dbReference>
<dbReference type="EMBL" id="NCKU01000700">
    <property type="protein sequence ID" value="RWS14514.1"/>
    <property type="molecule type" value="Genomic_DNA"/>
</dbReference>
<dbReference type="EMBL" id="NCKU01000062">
    <property type="protein sequence ID" value="RWS17535.1"/>
    <property type="molecule type" value="Genomic_DNA"/>
</dbReference>
<evidence type="ECO:0000313" key="3">
    <source>
        <dbReference type="EMBL" id="RWS17535.1"/>
    </source>
</evidence>
<dbReference type="PANTHER" id="PTHR10974:SF73">
    <property type="entry name" value="FI21235P1"/>
    <property type="match status" value="1"/>
</dbReference>
<dbReference type="PANTHER" id="PTHR10974">
    <property type="entry name" value="FI08016P-RELATED"/>
    <property type="match status" value="1"/>
</dbReference>
<name>A0A443RGX6_9ACAR</name>
<keyword evidence="4" id="KW-1185">Reference proteome</keyword>
<dbReference type="GO" id="GO:0005615">
    <property type="term" value="C:extracellular space"/>
    <property type="evidence" value="ECO:0007669"/>
    <property type="project" value="TreeGrafter"/>
</dbReference>
<proteinExistence type="predicted"/>
<evidence type="ECO:0000313" key="2">
    <source>
        <dbReference type="EMBL" id="RWS14521.1"/>
    </source>
</evidence>
<dbReference type="EMBL" id="NCKU01000699">
    <property type="protein sequence ID" value="RWS14521.1"/>
    <property type="molecule type" value="Genomic_DNA"/>
</dbReference>
<gene>
    <name evidence="1" type="ORF">B4U79_02944</name>
    <name evidence="2" type="ORF">B4U79_11219</name>
    <name evidence="3" type="ORF">B4U79_12142</name>
</gene>
<reference evidence="1" key="2">
    <citation type="submission" date="2018-11" db="EMBL/GenBank/DDBJ databases">
        <title>Trombidioid mite genomics.</title>
        <authorList>
            <person name="Dong X."/>
        </authorList>
    </citation>
    <scope>NUCLEOTIDE SEQUENCE</scope>
    <source>
        <strain evidence="1">UoL-WK</strain>
    </source>
</reference>
<comment type="caution">
    <text evidence="1">The sequence shown here is derived from an EMBL/GenBank/DDBJ whole genome shotgun (WGS) entry which is preliminary data.</text>
</comment>
<accession>A0A443RGX6</accession>
<evidence type="ECO:0000313" key="4">
    <source>
        <dbReference type="Proteomes" id="UP000285301"/>
    </source>
</evidence>
<dbReference type="FunFam" id="3.40.720.10:FF:000017">
    <property type="entry name" value="Predicted protein"/>
    <property type="match status" value="1"/>
</dbReference>
<dbReference type="Gene3D" id="3.40.720.10">
    <property type="entry name" value="Alkaline Phosphatase, subunit A"/>
    <property type="match status" value="1"/>
</dbReference>
<dbReference type="AlphaFoldDB" id="A0A443RGX6"/>
<dbReference type="STRING" id="1965070.A0A443RGX6"/>
<reference evidence="1 4" key="1">
    <citation type="journal article" date="2018" name="Gigascience">
        <title>Genomes of trombidid mites reveal novel predicted allergens and laterally-transferred genes associated with secondary metabolism.</title>
        <authorList>
            <person name="Dong X."/>
            <person name="Chaisiri K."/>
            <person name="Xia D."/>
            <person name="Armstrong S.D."/>
            <person name="Fang Y."/>
            <person name="Donnelly M.J."/>
            <person name="Kadowaki T."/>
            <person name="McGarry J.W."/>
            <person name="Darby A.C."/>
            <person name="Makepeace B.L."/>
        </authorList>
    </citation>
    <scope>NUCLEOTIDE SEQUENCE [LARGE SCALE GENOMIC DNA]</scope>
    <source>
        <strain evidence="1">UoL-WK</strain>
    </source>
</reference>
<organism evidence="1 4">
    <name type="scientific">Dinothrombium tinctorium</name>
    <dbReference type="NCBI Taxonomy" id="1965070"/>
    <lineage>
        <taxon>Eukaryota</taxon>
        <taxon>Metazoa</taxon>
        <taxon>Ecdysozoa</taxon>
        <taxon>Arthropoda</taxon>
        <taxon>Chelicerata</taxon>
        <taxon>Arachnida</taxon>
        <taxon>Acari</taxon>
        <taxon>Acariformes</taxon>
        <taxon>Trombidiformes</taxon>
        <taxon>Prostigmata</taxon>
        <taxon>Anystina</taxon>
        <taxon>Parasitengona</taxon>
        <taxon>Trombidioidea</taxon>
        <taxon>Trombidiidae</taxon>
        <taxon>Dinothrombium</taxon>
    </lineage>
</organism>
<sequence>FRTYGSFLRQVLNTNNNYSNRRDVIACKTPQLDPFSSQIIRFVKRLKPIRCSSEDDWVVVSNGKAILKRNDSNVQCMITYLIRVDDNTSRRGQSVLLSSAKPELTLEEDFFLVKCSDESSRQWKNIMASVHRDEKAVKRAKKILKEHVLGANKQKLNVFMFGFDSVSRAHFIRQMPQTYKHLVKQLNATVLQSYNIVGDGTPQALIPILTGSTEVELPLTRKRFPNAQFVNVYPFIWNDYTNQGYVTSYVEDGPNFGTFSYRLRGFDAKPTDHFGRPFYIEAQKQYKRHKPYCLGSQPRVRIMLDWSRQLFDVYPDIPKFAFGFHSEYSHDDFNLLQQADIETKQWLERLQNDGILENTILIVMSDHGNRFSTIRETQQGKQEERLPFFSFVLPKWFEAKFPNAVRNLRINGKDRLTTPFDLYATFLTILNLFNNGQDVSSQSSFANARRLPRSISLFEEIPMSRTCEDADIEAHWCTCLNWQPADVSNPIVKAAAQALVDFINGLTQEVRNLCALLEISHITRAEKAEPRKELLSFKQSKDYDGFVPDLSAHTSVSETVYQIQIITKPSQGVYEGTVQYNHILKSFNITESQISRVNMYGNQPHCILQTHQGLRKYCYCSVQLKSSDAA</sequence>
<dbReference type="OrthoDB" id="413313at2759"/>
<dbReference type="InterPro" id="IPR017850">
    <property type="entry name" value="Alkaline_phosphatase_core_sf"/>
</dbReference>
<dbReference type="Pfam" id="PF02995">
    <property type="entry name" value="DUF229"/>
    <property type="match status" value="1"/>
</dbReference>
<protein>
    <submittedName>
        <fullName evidence="1">Uncharacterized protein</fullName>
    </submittedName>
</protein>
<dbReference type="CDD" id="cd16021">
    <property type="entry name" value="ALP_like"/>
    <property type="match status" value="1"/>
</dbReference>
<dbReference type="SUPFAM" id="SSF53649">
    <property type="entry name" value="Alkaline phosphatase-like"/>
    <property type="match status" value="1"/>
</dbReference>
<evidence type="ECO:0000313" key="1">
    <source>
        <dbReference type="EMBL" id="RWS14514.1"/>
    </source>
</evidence>
<dbReference type="InterPro" id="IPR004245">
    <property type="entry name" value="DUF229"/>
</dbReference>
<feature type="non-terminal residue" evidence="1">
    <location>
        <position position="1"/>
    </location>
</feature>